<dbReference type="InterPro" id="IPR035959">
    <property type="entry name" value="RutC-like_sf"/>
</dbReference>
<dbReference type="GO" id="GO:0050540">
    <property type="term" value="F:2-aminomuconate deaminase activity"/>
    <property type="evidence" value="ECO:0007669"/>
    <property type="project" value="UniProtKB-EC"/>
</dbReference>
<dbReference type="Pfam" id="PF01042">
    <property type="entry name" value="Ribonuc_L-PSP"/>
    <property type="match status" value="1"/>
</dbReference>
<dbReference type="InterPro" id="IPR035709">
    <property type="entry name" value="YoaB-like"/>
</dbReference>
<keyword evidence="1" id="KW-0378">Hydrolase</keyword>
<accession>A0A0H5LW38</accession>
<dbReference type="AlphaFoldDB" id="A0A0H5LW38"/>
<gene>
    <name evidence="1" type="primary">amnD</name>
    <name evidence="1" type="ORF">ERS008476_02103</name>
</gene>
<dbReference type="Gene3D" id="3.30.1330.40">
    <property type="entry name" value="RutC-like"/>
    <property type="match status" value="1"/>
</dbReference>
<evidence type="ECO:0000313" key="2">
    <source>
        <dbReference type="Proteomes" id="UP000043316"/>
    </source>
</evidence>
<dbReference type="CDD" id="cd00448">
    <property type="entry name" value="YjgF_YER057c_UK114_family"/>
    <property type="match status" value="1"/>
</dbReference>
<keyword evidence="1" id="KW-0449">Lipoprotein</keyword>
<dbReference type="RefSeq" id="WP_053009532.1">
    <property type="nucleotide sequence ID" value="NZ_CWJI01000004.1"/>
</dbReference>
<dbReference type="PANTHER" id="PTHR47328:SF1">
    <property type="entry name" value="RUTC FAMILY PROTEIN YOAB"/>
    <property type="match status" value="1"/>
</dbReference>
<reference evidence="2" key="1">
    <citation type="submission" date="2015-03" db="EMBL/GenBank/DDBJ databases">
        <authorList>
            <consortium name="Pathogen Informatics"/>
        </authorList>
    </citation>
    <scope>NUCLEOTIDE SEQUENCE [LARGE SCALE GENOMIC DNA]</scope>
    <source>
        <strain evidence="2">R148</strain>
    </source>
</reference>
<name>A0A0H5LW38_YERIN</name>
<dbReference type="EMBL" id="CWJI01000004">
    <property type="protein sequence ID" value="CRY55127.1"/>
    <property type="molecule type" value="Genomic_DNA"/>
</dbReference>
<dbReference type="InterPro" id="IPR006175">
    <property type="entry name" value="YjgF/YER057c/UK114"/>
</dbReference>
<dbReference type="EC" id="3.5.99.5" evidence="1"/>
<dbReference type="PANTHER" id="PTHR47328">
    <property type="match status" value="1"/>
</dbReference>
<sequence>MIKRIETHCHDDTCPACVIAGDLIFLSHHAGGHNSTDVTHQTRAALTALTKTLQSANAGLNDLVQITLYLKNRSDFSRAREVFLEFFTDGLYPARMTVFTDFINESCLCMVDGIAYRCKDHQ</sequence>
<proteinExistence type="predicted"/>
<dbReference type="Proteomes" id="UP000043316">
    <property type="component" value="Unassembled WGS sequence"/>
</dbReference>
<protein>
    <submittedName>
        <fullName evidence="1">YjgF-family lipoprotein</fullName>
        <ecNumber evidence="1">3.5.99.5</ecNumber>
    </submittedName>
</protein>
<dbReference type="SUPFAM" id="SSF55298">
    <property type="entry name" value="YjgF-like"/>
    <property type="match status" value="1"/>
</dbReference>
<organism evidence="1 2">
    <name type="scientific">Yersinia intermedia</name>
    <dbReference type="NCBI Taxonomy" id="631"/>
    <lineage>
        <taxon>Bacteria</taxon>
        <taxon>Pseudomonadati</taxon>
        <taxon>Pseudomonadota</taxon>
        <taxon>Gammaproteobacteria</taxon>
        <taxon>Enterobacterales</taxon>
        <taxon>Yersiniaceae</taxon>
        <taxon>Yersinia</taxon>
    </lineage>
</organism>
<evidence type="ECO:0000313" key="1">
    <source>
        <dbReference type="EMBL" id="CRY55127.1"/>
    </source>
</evidence>